<gene>
    <name evidence="1" type="ORF">D6B99_17045</name>
</gene>
<dbReference type="KEGG" id="ark:D6B99_17045"/>
<evidence type="ECO:0000313" key="1">
    <source>
        <dbReference type="EMBL" id="AYD49178.1"/>
    </source>
</evidence>
<dbReference type="AlphaFoldDB" id="A0A386HT72"/>
<dbReference type="EMBL" id="CP032489">
    <property type="protein sequence ID" value="AYD49178.1"/>
    <property type="molecule type" value="Genomic_DNA"/>
</dbReference>
<dbReference type="InterPro" id="IPR007838">
    <property type="entry name" value="Cell_div_ZapA-like"/>
</dbReference>
<name>A0A386HT72_9BACT</name>
<keyword evidence="1" id="KW-0131">Cell cycle</keyword>
<proteinExistence type="predicted"/>
<dbReference type="GO" id="GO:0051301">
    <property type="term" value="P:cell division"/>
    <property type="evidence" value="ECO:0007669"/>
    <property type="project" value="UniProtKB-KW"/>
</dbReference>
<dbReference type="InterPro" id="IPR036192">
    <property type="entry name" value="Cell_div_ZapA-like_sf"/>
</dbReference>
<sequence length="97" mass="11402">MTELIIIQVVLGDRTYRLKVKKTDEEIVRKTVKLVNDKVSEFKLNFAGKDMQDYISMALLWFATEQNKSGSFMIEQKETHQKLNSLEHLLDKLLKEE</sequence>
<dbReference type="RefSeq" id="WP_119990657.1">
    <property type="nucleotide sequence ID" value="NZ_CP032489.1"/>
</dbReference>
<dbReference type="Proteomes" id="UP000266118">
    <property type="component" value="Chromosome"/>
</dbReference>
<keyword evidence="2" id="KW-1185">Reference proteome</keyword>
<organism evidence="1 2">
    <name type="scientific">Arachidicoccus soli</name>
    <dbReference type="NCBI Taxonomy" id="2341117"/>
    <lineage>
        <taxon>Bacteria</taxon>
        <taxon>Pseudomonadati</taxon>
        <taxon>Bacteroidota</taxon>
        <taxon>Chitinophagia</taxon>
        <taxon>Chitinophagales</taxon>
        <taxon>Chitinophagaceae</taxon>
        <taxon>Arachidicoccus</taxon>
    </lineage>
</organism>
<dbReference type="OrthoDB" id="1495773at2"/>
<dbReference type="SUPFAM" id="SSF102829">
    <property type="entry name" value="Cell division protein ZapA-like"/>
    <property type="match status" value="1"/>
</dbReference>
<dbReference type="Pfam" id="PF05164">
    <property type="entry name" value="ZapA"/>
    <property type="match status" value="1"/>
</dbReference>
<reference evidence="1 2" key="1">
    <citation type="submission" date="2018-09" db="EMBL/GenBank/DDBJ databases">
        <title>Arachidicoccus sp. nov., a bacterium isolated from soil.</title>
        <authorList>
            <person name="Weon H.-Y."/>
            <person name="Kwon S.-W."/>
            <person name="Lee S.A."/>
        </authorList>
    </citation>
    <scope>NUCLEOTIDE SEQUENCE [LARGE SCALE GENOMIC DNA]</scope>
    <source>
        <strain evidence="1 2">KIS59-12</strain>
    </source>
</reference>
<keyword evidence="1" id="KW-0132">Cell division</keyword>
<evidence type="ECO:0000313" key="2">
    <source>
        <dbReference type="Proteomes" id="UP000266118"/>
    </source>
</evidence>
<accession>A0A386HT72</accession>
<protein>
    <submittedName>
        <fullName evidence="1">Cell division protein ZapA</fullName>
    </submittedName>
</protein>